<evidence type="ECO:0000256" key="1">
    <source>
        <dbReference type="ARBA" id="ARBA00006754"/>
    </source>
</evidence>
<accession>A0ABT7L595</accession>
<dbReference type="InterPro" id="IPR051448">
    <property type="entry name" value="CdaR-like_regulators"/>
</dbReference>
<evidence type="ECO:0000259" key="4">
    <source>
        <dbReference type="Pfam" id="PF17853"/>
    </source>
</evidence>
<comment type="similarity">
    <text evidence="1">Belongs to the CdaR family.</text>
</comment>
<dbReference type="EMBL" id="JASTZU010000036">
    <property type="protein sequence ID" value="MDL4841035.1"/>
    <property type="molecule type" value="Genomic_DNA"/>
</dbReference>
<dbReference type="InterPro" id="IPR012914">
    <property type="entry name" value="PucR_dom"/>
</dbReference>
<organism evidence="5 6">
    <name type="scientific">Aquibacillus rhizosphaerae</name>
    <dbReference type="NCBI Taxonomy" id="3051431"/>
    <lineage>
        <taxon>Bacteria</taxon>
        <taxon>Bacillati</taxon>
        <taxon>Bacillota</taxon>
        <taxon>Bacilli</taxon>
        <taxon>Bacillales</taxon>
        <taxon>Bacillaceae</taxon>
        <taxon>Aquibacillus</taxon>
    </lineage>
</organism>
<evidence type="ECO:0000259" key="3">
    <source>
        <dbReference type="Pfam" id="PF13556"/>
    </source>
</evidence>
<feature type="domain" description="Purine catabolism PurC-like" evidence="2">
    <location>
        <begin position="7"/>
        <end position="126"/>
    </location>
</feature>
<dbReference type="InterPro" id="IPR042070">
    <property type="entry name" value="PucR_C-HTH_sf"/>
</dbReference>
<dbReference type="Pfam" id="PF13556">
    <property type="entry name" value="HTH_30"/>
    <property type="match status" value="1"/>
</dbReference>
<feature type="domain" description="PucR C-terminal helix-turn-helix" evidence="3">
    <location>
        <begin position="491"/>
        <end position="548"/>
    </location>
</feature>
<proteinExistence type="inferred from homology"/>
<evidence type="ECO:0000313" key="5">
    <source>
        <dbReference type="EMBL" id="MDL4841035.1"/>
    </source>
</evidence>
<name>A0ABT7L595_9BACI</name>
<gene>
    <name evidence="5" type="ORF">QQS35_11290</name>
</gene>
<evidence type="ECO:0000313" key="6">
    <source>
        <dbReference type="Proteomes" id="UP001235343"/>
    </source>
</evidence>
<protein>
    <submittedName>
        <fullName evidence="5">PucR family transcriptional regulator ligand-binding domain-containing protein</fullName>
    </submittedName>
</protein>
<dbReference type="Gene3D" id="1.10.10.2840">
    <property type="entry name" value="PucR C-terminal helix-turn-helix domain"/>
    <property type="match status" value="1"/>
</dbReference>
<dbReference type="PANTHER" id="PTHR33744">
    <property type="entry name" value="CARBOHYDRATE DIACID REGULATOR"/>
    <property type="match status" value="1"/>
</dbReference>
<sequence length="555" mass="64310">MGLTVSDIVHLPVMNTSKVKTGMELLKEKKVEWVSVIETPVENFVRKNEFVLSTGVGCEKDSTIFENFVKDIIKSGATVLAIATGRFIFDIPDRVLQLARNEELIIVDIPWEVRFADILQSVMRKITDERQTERKQAERVRQQLIDCVLLDKGLEEIAHTLYKNIKIPLAITDSHRAIRTSQHFNKTILHAYEGEGNKLQNASATDIQFSEHPLYYHINEYEFEKDAFFQLHILNNHKTQGFLLFQPKEKKQLSWFVMNVLEHALTACALFFVKENAIELTEIRLKDNFVLNLAKQETKIDDQLFSKANLLGYDLSKSYICMVGDIRYKEAIETNENDNPKSSSLQSMNYYIQKEITYAGKLFERITMTTFDEDQVIIYLETGTAPYIETVNQFLDTIERRLSELLSGMELSWGIGTDKNNNLAFYEGYQEAKTSLDIGIQQHGSGQRTFFNDTKINRLLMNISKESEISEIVKETIQPLIDYDKKRQTDLIHTFIVYNQYKGNVSQTARELNLHRQSLLHRLRNIESLTGLLLVESDDFFLLELSIRLWMLQKL</sequence>
<evidence type="ECO:0000259" key="2">
    <source>
        <dbReference type="Pfam" id="PF07905"/>
    </source>
</evidence>
<dbReference type="Pfam" id="PF17853">
    <property type="entry name" value="GGDEF_2"/>
    <property type="match status" value="1"/>
</dbReference>
<dbReference type="Pfam" id="PF07905">
    <property type="entry name" value="PucR"/>
    <property type="match status" value="1"/>
</dbReference>
<dbReference type="Proteomes" id="UP001235343">
    <property type="component" value="Unassembled WGS sequence"/>
</dbReference>
<feature type="domain" description="CdaR GGDEF-like" evidence="4">
    <location>
        <begin position="301"/>
        <end position="438"/>
    </location>
</feature>
<dbReference type="InterPro" id="IPR025736">
    <property type="entry name" value="PucR_C-HTH_dom"/>
</dbReference>
<comment type="caution">
    <text evidence="5">The sequence shown here is derived from an EMBL/GenBank/DDBJ whole genome shotgun (WGS) entry which is preliminary data.</text>
</comment>
<dbReference type="RefSeq" id="WP_285932223.1">
    <property type="nucleotide sequence ID" value="NZ_JASTZU010000036.1"/>
</dbReference>
<dbReference type="PANTHER" id="PTHR33744:SF1">
    <property type="entry name" value="DNA-BINDING TRANSCRIPTIONAL ACTIVATOR ADER"/>
    <property type="match status" value="1"/>
</dbReference>
<dbReference type="InterPro" id="IPR041522">
    <property type="entry name" value="CdaR_GGDEF"/>
</dbReference>
<reference evidence="5 6" key="1">
    <citation type="submission" date="2023-06" db="EMBL/GenBank/DDBJ databases">
        <title>Aquibacillus rhizosphaerae LR5S19.</title>
        <authorList>
            <person name="Sun J.-Q."/>
        </authorList>
    </citation>
    <scope>NUCLEOTIDE SEQUENCE [LARGE SCALE GENOMIC DNA]</scope>
    <source>
        <strain evidence="5 6">LR5S19</strain>
    </source>
</reference>
<keyword evidence="6" id="KW-1185">Reference proteome</keyword>